<accession>A0A5C5YTP8</accession>
<dbReference type="GO" id="GO:0005829">
    <property type="term" value="C:cytosol"/>
    <property type="evidence" value="ECO:0007669"/>
    <property type="project" value="TreeGrafter"/>
</dbReference>
<evidence type="ECO:0000313" key="4">
    <source>
        <dbReference type="EMBL" id="TWT78369.1"/>
    </source>
</evidence>
<dbReference type="Gene3D" id="3.30.2080.10">
    <property type="entry name" value="GH92 mannosidase domain"/>
    <property type="match status" value="1"/>
</dbReference>
<dbReference type="InterPro" id="IPR012939">
    <property type="entry name" value="Glyco_hydro_92"/>
</dbReference>
<reference evidence="4 5" key="1">
    <citation type="submission" date="2019-02" db="EMBL/GenBank/DDBJ databases">
        <title>Deep-cultivation of Planctomycetes and their phenomic and genomic characterization uncovers novel biology.</title>
        <authorList>
            <person name="Wiegand S."/>
            <person name="Jogler M."/>
            <person name="Boedeker C."/>
            <person name="Pinto D."/>
            <person name="Vollmers J."/>
            <person name="Rivas-Marin E."/>
            <person name="Kohn T."/>
            <person name="Peeters S.H."/>
            <person name="Heuer A."/>
            <person name="Rast P."/>
            <person name="Oberbeckmann S."/>
            <person name="Bunk B."/>
            <person name="Jeske O."/>
            <person name="Meyerdierks A."/>
            <person name="Storesund J.E."/>
            <person name="Kallscheuer N."/>
            <person name="Luecker S."/>
            <person name="Lage O.M."/>
            <person name="Pohl T."/>
            <person name="Merkel B.J."/>
            <person name="Hornburger P."/>
            <person name="Mueller R.-W."/>
            <person name="Bruemmer F."/>
            <person name="Labrenz M."/>
            <person name="Spormann A.M."/>
            <person name="Op Den Camp H."/>
            <person name="Overmann J."/>
            <person name="Amann R."/>
            <person name="Jetten M.S.M."/>
            <person name="Mascher T."/>
            <person name="Medema M.H."/>
            <person name="Devos D.P."/>
            <person name="Kaster A.-K."/>
            <person name="Ovreas L."/>
            <person name="Rohde M."/>
            <person name="Galperin M.Y."/>
            <person name="Jogler C."/>
        </authorList>
    </citation>
    <scope>NUCLEOTIDE SEQUENCE [LARGE SCALE GENOMIC DNA]</scope>
    <source>
        <strain evidence="4 5">Pla123a</strain>
    </source>
</reference>
<dbReference type="GO" id="GO:0000224">
    <property type="term" value="F:peptide-N4-(N-acetyl-beta-glucosaminyl)asparagine amidase activity"/>
    <property type="evidence" value="ECO:0007669"/>
    <property type="project" value="TreeGrafter"/>
</dbReference>
<gene>
    <name evidence="4" type="ORF">Pla123a_11600</name>
</gene>
<comment type="caution">
    <text evidence="4">The sequence shown here is derived from an EMBL/GenBank/DDBJ whole genome shotgun (WGS) entry which is preliminary data.</text>
</comment>
<dbReference type="GO" id="GO:0030246">
    <property type="term" value="F:carbohydrate binding"/>
    <property type="evidence" value="ECO:0007669"/>
    <property type="project" value="InterPro"/>
</dbReference>
<dbReference type="InterPro" id="IPR050883">
    <property type="entry name" value="PNGase"/>
</dbReference>
<dbReference type="Gene3D" id="1.20.1610.10">
    <property type="entry name" value="alpha-1,2-mannosidases domains"/>
    <property type="match status" value="1"/>
</dbReference>
<feature type="domain" description="Glycosyl hydrolase family 92" evidence="2">
    <location>
        <begin position="279"/>
        <end position="740"/>
    </location>
</feature>
<dbReference type="PANTHER" id="PTHR12143">
    <property type="entry name" value="PEPTIDE N-GLYCANASE PNGASE -RELATED"/>
    <property type="match status" value="1"/>
</dbReference>
<dbReference type="Pfam" id="PF17678">
    <property type="entry name" value="Glyco_hydro_92N"/>
    <property type="match status" value="1"/>
</dbReference>
<dbReference type="InterPro" id="IPR014718">
    <property type="entry name" value="GH-type_carb-bd"/>
</dbReference>
<keyword evidence="5" id="KW-1185">Reference proteome</keyword>
<dbReference type="InterPro" id="IPR008928">
    <property type="entry name" value="6-hairpin_glycosidase_sf"/>
</dbReference>
<dbReference type="PANTHER" id="PTHR12143:SF39">
    <property type="entry name" value="SECRETED PROTEIN"/>
    <property type="match status" value="1"/>
</dbReference>
<name>A0A5C5YTP8_9BACT</name>
<dbReference type="InterPro" id="IPR041371">
    <property type="entry name" value="GH92_N"/>
</dbReference>
<dbReference type="Pfam" id="PF07971">
    <property type="entry name" value="Glyco_hydro_92"/>
    <property type="match status" value="1"/>
</dbReference>
<sequence length="761" mass="84215" precursor="true">MKNRTPVCLLLLSAALALIAIPCSFAEEQPPSRLTPFVDPLVGSDAHGHVFVGASVPFGAVQLGLTNFHQGWDWCSGYHFSDDVAVGFSHLHLSGTGIPDLGDIVIAPFVGEVSVERGSHEAPEPGYASRYSHDQETAKAGYYAVTLLDDGIRAELTATERVGWHRYTFPAGVIPRIALDLEFENGNGRAVDTGMRVIDADKVEGRRFSTGWAKDQRVFFALQASEPIASVELFGKGERISESDGGAKNNPDVAVMTFAEGVRTILLKVGVSPVSEEGAMANIRAEAPGWDFDAAAAAADSAWENALSRVRFDSSDQSQVRTFYTALYHTMIAPVLYNDASGDYLGADKEVRREAGHENYSIFSLWDTYRAAHPLLTLTQPQRVPQMVNSMLAINRQQGKLPVWHLLGNETDTMVGYHAVPVIVDAILKGFEGIDAEEAFAAVKATAMRDERGLKFIKERGYIPADAMRESVALAMEYAIDDWAIAQLARRLGQQEDYDYFLERSQHFRKYFDEETGFMRGKRSDGSWNAPFDPFFSKHRADDYCEGNAWQYLWLVPHDPEALIELLGGAERFATRLDELFEQAPTKNAEASLDMSGFIGQYVHGNEPSHHIAYLYPYAGQQWKTAERVRQIMDRMYSDQPDGLCGNEDCGQMSAWYVFSAMGFYPVDPVGGQYVLGSPIADRVTIELDGGESFRVVANNNTPSNVYLQSAVLNGKPLEGPFLSHREIVSGGELVLEMGPEPNRTLWHAAMARAHRPDRRN</sequence>
<evidence type="ECO:0000313" key="5">
    <source>
        <dbReference type="Proteomes" id="UP000318478"/>
    </source>
</evidence>
<dbReference type="GO" id="GO:0006516">
    <property type="term" value="P:glycoprotein catabolic process"/>
    <property type="evidence" value="ECO:0007669"/>
    <property type="project" value="TreeGrafter"/>
</dbReference>
<feature type="chain" id="PRO_5022730049" evidence="1">
    <location>
        <begin position="27"/>
        <end position="761"/>
    </location>
</feature>
<dbReference type="NCBIfam" id="TIGR01180">
    <property type="entry name" value="aman2_put"/>
    <property type="match status" value="1"/>
</dbReference>
<evidence type="ECO:0000259" key="3">
    <source>
        <dbReference type="Pfam" id="PF17678"/>
    </source>
</evidence>
<dbReference type="Proteomes" id="UP000318478">
    <property type="component" value="Unassembled WGS sequence"/>
</dbReference>
<dbReference type="Gene3D" id="1.20.1050.60">
    <property type="entry name" value="alpha-1,2-mannosidase"/>
    <property type="match status" value="1"/>
</dbReference>
<keyword evidence="1" id="KW-0732">Signal</keyword>
<dbReference type="InterPro" id="IPR005887">
    <property type="entry name" value="GH92_a_mannosidase_put"/>
</dbReference>
<dbReference type="SUPFAM" id="SSF48208">
    <property type="entry name" value="Six-hairpin glycosidases"/>
    <property type="match status" value="1"/>
</dbReference>
<dbReference type="EMBL" id="SJPO01000002">
    <property type="protein sequence ID" value="TWT78369.1"/>
    <property type="molecule type" value="Genomic_DNA"/>
</dbReference>
<dbReference type="OrthoDB" id="9804511at2"/>
<dbReference type="RefSeq" id="WP_146584774.1">
    <property type="nucleotide sequence ID" value="NZ_SJPO01000002.1"/>
</dbReference>
<protein>
    <submittedName>
        <fullName evidence="4">Glycosyl hydrolase family 92</fullName>
    </submittedName>
</protein>
<dbReference type="GO" id="GO:0005975">
    <property type="term" value="P:carbohydrate metabolic process"/>
    <property type="evidence" value="ECO:0007669"/>
    <property type="project" value="InterPro"/>
</dbReference>
<evidence type="ECO:0000256" key="1">
    <source>
        <dbReference type="SAM" id="SignalP"/>
    </source>
</evidence>
<organism evidence="4 5">
    <name type="scientific">Posidoniimonas polymericola</name>
    <dbReference type="NCBI Taxonomy" id="2528002"/>
    <lineage>
        <taxon>Bacteria</taxon>
        <taxon>Pseudomonadati</taxon>
        <taxon>Planctomycetota</taxon>
        <taxon>Planctomycetia</taxon>
        <taxon>Pirellulales</taxon>
        <taxon>Lacipirellulaceae</taxon>
        <taxon>Posidoniimonas</taxon>
    </lineage>
</organism>
<dbReference type="Gene3D" id="2.70.98.10">
    <property type="match status" value="1"/>
</dbReference>
<proteinExistence type="predicted"/>
<evidence type="ECO:0000259" key="2">
    <source>
        <dbReference type="Pfam" id="PF07971"/>
    </source>
</evidence>
<dbReference type="FunFam" id="3.30.2080.10:FF:000001">
    <property type="entry name" value="Alpha-1,2-mannosidase subfamily"/>
    <property type="match status" value="1"/>
</dbReference>
<dbReference type="AlphaFoldDB" id="A0A5C5YTP8"/>
<keyword evidence="4" id="KW-0378">Hydrolase</keyword>
<dbReference type="FunFam" id="1.20.1050.60:FF:000001">
    <property type="entry name" value="Putative alpha-1,2-mannosidase"/>
    <property type="match status" value="1"/>
</dbReference>
<feature type="domain" description="Glycosyl hydrolase family 92 N-terminal" evidence="3">
    <location>
        <begin position="37"/>
        <end position="272"/>
    </location>
</feature>
<feature type="signal peptide" evidence="1">
    <location>
        <begin position="1"/>
        <end position="26"/>
    </location>
</feature>